<keyword evidence="3" id="KW-1185">Reference proteome</keyword>
<protein>
    <submittedName>
        <fullName evidence="2">Uncharacterized protein</fullName>
    </submittedName>
</protein>
<evidence type="ECO:0000313" key="3">
    <source>
        <dbReference type="Proteomes" id="UP001500503"/>
    </source>
</evidence>
<feature type="compositionally biased region" description="Pro residues" evidence="1">
    <location>
        <begin position="685"/>
        <end position="695"/>
    </location>
</feature>
<gene>
    <name evidence="2" type="ORF">GCM10023191_015610</name>
</gene>
<accession>A0ABP8PKV6</accession>
<name>A0ABP8PKV6_9ACTN</name>
<dbReference type="Proteomes" id="UP001500503">
    <property type="component" value="Unassembled WGS sequence"/>
</dbReference>
<dbReference type="EMBL" id="BAABHF010000012">
    <property type="protein sequence ID" value="GAA4487566.1"/>
    <property type="molecule type" value="Genomic_DNA"/>
</dbReference>
<proteinExistence type="predicted"/>
<feature type="region of interest" description="Disordered" evidence="1">
    <location>
        <begin position="675"/>
        <end position="705"/>
    </location>
</feature>
<evidence type="ECO:0000256" key="1">
    <source>
        <dbReference type="SAM" id="MobiDB-lite"/>
    </source>
</evidence>
<feature type="compositionally biased region" description="Low complexity" evidence="1">
    <location>
        <begin position="675"/>
        <end position="684"/>
    </location>
</feature>
<comment type="caution">
    <text evidence="2">The sequence shown here is derived from an EMBL/GenBank/DDBJ whole genome shotgun (WGS) entry which is preliminary data.</text>
</comment>
<organism evidence="2 3">
    <name type="scientific">Actinoallomurus oryzae</name>
    <dbReference type="NCBI Taxonomy" id="502180"/>
    <lineage>
        <taxon>Bacteria</taxon>
        <taxon>Bacillati</taxon>
        <taxon>Actinomycetota</taxon>
        <taxon>Actinomycetes</taxon>
        <taxon>Streptosporangiales</taxon>
        <taxon>Thermomonosporaceae</taxon>
        <taxon>Actinoallomurus</taxon>
    </lineage>
</organism>
<sequence length="957" mass="101637">MMDRMKIRLAGGVVADGRCAWVPGSPAPVDGSDAPAGAAVALGPAEATDDQVRGAVDELGRLVAAGGVAAAGANVDLGAGFRSARLAGARGDQRDAVLAALRVLGVEDAHRLGDRAGFLVALFGPAVTRRVGAAAARAIGEGRWAALHLAVAASDTLGPEQVEQVLALRAPEGADLTPDGPPSALAHHLRQVLEPVPRPRRLELVLDLWAQVLEHHAGLARRERRLATQSRRDRIGDLRLRRRHDDDEVILGWLRAYEGREPSLADAARWVPPDGYWSQALAGLLQDALATTALLRTAVAVADHGLEDGLARSAALIRAADAETAWVATRSSRPVPGLTGLPSHPIAYVRDIHRKLTSGTPHDAKFAAYIRQRLACARDYARVVMETAAALLYAYPGAPEHVRRNWGRSDLRKWRAGAGYGPARPPAGWEGIPPWTVPLLGQEEPLSRRLAASPDAAPAEVEMVGDLLWYADLIDALAELYGNDVAGVTRGTGAPWFDHDPPPPDEPLTPRLDSITLAVSGAAQLVALGGTPPKGVRTWRGLTEGLLAGTAIAEALTGEFPVPAPLAALDGAEVPGVGVRFRVARGARTLAEWSDYMGNCIAGPYYLEEARAGRSCLAGLYDEEGTLLLNVELIPRRPVGRGWRVGEIAARFNDTPDPVLERRIWDWVDTIPGPTADDASAAAEPAPPDEAPPVRPARRHSASRLTAEAGPALDALARRAWKDEAGEEVLGTFARLAGTPPEAALTRLRRLGAARFADACRRALDTGAVDLDQLWAAGGIRPLTTAVEALDPAVRDRFEALSLLLDGSPLPKSLRKLVKLPAVADAYALDLAARGTRRAIGELANRDDPVVARAIAGRPSEPLLCALTVMVTCRAPAIELAPVAPPRTVAVPGHPATSLEDESGPWQRAFPLAREMGADTTRLWDAIAEHGLRLPASWLGTGGWPALWSRAHRHRPA</sequence>
<reference evidence="3" key="1">
    <citation type="journal article" date="2019" name="Int. J. Syst. Evol. Microbiol.">
        <title>The Global Catalogue of Microorganisms (GCM) 10K type strain sequencing project: providing services to taxonomists for standard genome sequencing and annotation.</title>
        <authorList>
            <consortium name="The Broad Institute Genomics Platform"/>
            <consortium name="The Broad Institute Genome Sequencing Center for Infectious Disease"/>
            <person name="Wu L."/>
            <person name="Ma J."/>
        </authorList>
    </citation>
    <scope>NUCLEOTIDE SEQUENCE [LARGE SCALE GENOMIC DNA]</scope>
    <source>
        <strain evidence="3">JCM 17933</strain>
    </source>
</reference>
<evidence type="ECO:0000313" key="2">
    <source>
        <dbReference type="EMBL" id="GAA4487566.1"/>
    </source>
</evidence>